<dbReference type="RefSeq" id="WP_194365941.1">
    <property type="nucleotide sequence ID" value="NZ_CP054493.1"/>
</dbReference>
<proteinExistence type="predicted"/>
<evidence type="ECO:0000313" key="2">
    <source>
        <dbReference type="Proteomes" id="UP000593836"/>
    </source>
</evidence>
<dbReference type="EMBL" id="CP054493">
    <property type="protein sequence ID" value="QOY54001.1"/>
    <property type="molecule type" value="Genomic_DNA"/>
</dbReference>
<protein>
    <submittedName>
        <fullName evidence="1">AAA family ATPase</fullName>
    </submittedName>
</protein>
<organism evidence="1 2">
    <name type="scientific">Candidatus Sulfurimonas marisnigri</name>
    <dbReference type="NCBI Taxonomy" id="2740405"/>
    <lineage>
        <taxon>Bacteria</taxon>
        <taxon>Pseudomonadati</taxon>
        <taxon>Campylobacterota</taxon>
        <taxon>Epsilonproteobacteria</taxon>
        <taxon>Campylobacterales</taxon>
        <taxon>Sulfurimonadaceae</taxon>
        <taxon>Sulfurimonas</taxon>
    </lineage>
</organism>
<evidence type="ECO:0000313" key="1">
    <source>
        <dbReference type="EMBL" id="QOY54001.1"/>
    </source>
</evidence>
<dbReference type="KEGG" id="smas:HUE87_08860"/>
<dbReference type="Gene3D" id="3.40.50.300">
    <property type="entry name" value="P-loop containing nucleotide triphosphate hydrolases"/>
    <property type="match status" value="1"/>
</dbReference>
<dbReference type="Proteomes" id="UP000593836">
    <property type="component" value="Chromosome"/>
</dbReference>
<accession>A0A7S7LYX7</accession>
<dbReference type="SUPFAM" id="SSF109604">
    <property type="entry name" value="HD-domain/PDEase-like"/>
    <property type="match status" value="1"/>
</dbReference>
<dbReference type="InterPro" id="IPR027417">
    <property type="entry name" value="P-loop_NTPase"/>
</dbReference>
<reference evidence="1 2" key="1">
    <citation type="submission" date="2020-05" db="EMBL/GenBank/DDBJ databases">
        <title>Sulfurimonas marisnigri, sp. nov., and Sulfurimonas baltica, sp. nov., manganese oxide reducing chemolithoautotrophs of the class Epsilonproteobacteria isolated from the pelagic redoxclines of the Black and Baltic Seas and emended description of the genus Sulfurimonas.</title>
        <authorList>
            <person name="Henkel J.V."/>
            <person name="Laudan C."/>
            <person name="Werner J."/>
            <person name="Neu T."/>
            <person name="Plewe S."/>
            <person name="Sproer C."/>
            <person name="Bunk B."/>
            <person name="Schulz-Vogt H.N."/>
        </authorList>
    </citation>
    <scope>NUCLEOTIDE SEQUENCE [LARGE SCALE GENOMIC DNA]</scope>
    <source>
        <strain evidence="1 2">SoZ1</strain>
    </source>
</reference>
<gene>
    <name evidence="1" type="ORF">HUE87_08860</name>
</gene>
<keyword evidence="2" id="KW-1185">Reference proteome</keyword>
<sequence>MIKWFLKTYPEYVKMMRECTYHNGDNLLNYHHLEGDIWSHTVMSYNNGINNNVSEEVLWALLLHDIGRVHTKKIDTVKNRVHFGDFEGVSCFVALEILEKAKVSKNNIIRILKIISFQYTIIDYIKYDTPSKNELLSMFKYEEECLKDLSEYVKCDLFGRIIDESKRKYYNINKVNEFILYSDTIINTEKTQSTKNNTVYILVGPPCSRKSTWVESMLDEHIVVNRDACVEKIGKKYGKKGYDDSYDLMKKNKDVKKEVDNLDESIENCAKNSVNKDIIIDNPNLKIKNRKEWIDAFCRTHTIKVVLFLTPFNDLLICSKKRSVSSGKTISKQNTINKLMTLAFPLLSEGIDSIEYVFNLED</sequence>
<dbReference type="Pfam" id="PF13671">
    <property type="entry name" value="AAA_33"/>
    <property type="match status" value="1"/>
</dbReference>
<dbReference type="CDD" id="cd00077">
    <property type="entry name" value="HDc"/>
    <property type="match status" value="1"/>
</dbReference>
<dbReference type="Gene3D" id="1.10.3090.10">
    <property type="entry name" value="cca-adding enzyme, domain 2"/>
    <property type="match status" value="1"/>
</dbReference>
<name>A0A7S7LYX7_9BACT</name>
<dbReference type="AlphaFoldDB" id="A0A7S7LYX7"/>
<dbReference type="InterPro" id="IPR003607">
    <property type="entry name" value="HD/PDEase_dom"/>
</dbReference>